<proteinExistence type="predicted"/>
<organism evidence="2 3">
    <name type="scientific">Exophiala viscosa</name>
    <dbReference type="NCBI Taxonomy" id="2486360"/>
    <lineage>
        <taxon>Eukaryota</taxon>
        <taxon>Fungi</taxon>
        <taxon>Dikarya</taxon>
        <taxon>Ascomycota</taxon>
        <taxon>Pezizomycotina</taxon>
        <taxon>Eurotiomycetes</taxon>
        <taxon>Chaetothyriomycetidae</taxon>
        <taxon>Chaetothyriales</taxon>
        <taxon>Herpotrichiellaceae</taxon>
        <taxon>Exophiala</taxon>
    </lineage>
</organism>
<dbReference type="EMBL" id="MU404351">
    <property type="protein sequence ID" value="KAI1617262.1"/>
    <property type="molecule type" value="Genomic_DNA"/>
</dbReference>
<name>A0AAN6E4J2_9EURO</name>
<sequence>MSGDEAPEVDVEAAMREAMGFSSFAVRRPKEQSDTQSQDTFAPSSMSASGSNQVPLGEPRVFNEPTTETSLQSQPNQMSFTPQPPSYAFTSPISNTYYTRTDLEEWARGKVNANGDTVFFKPGFVSDDPWARLRDKNGNDLGKTK</sequence>
<dbReference type="Proteomes" id="UP001203852">
    <property type="component" value="Unassembled WGS sequence"/>
</dbReference>
<feature type="compositionally biased region" description="Polar residues" evidence="1">
    <location>
        <begin position="64"/>
        <end position="81"/>
    </location>
</feature>
<evidence type="ECO:0000256" key="1">
    <source>
        <dbReference type="SAM" id="MobiDB-lite"/>
    </source>
</evidence>
<feature type="region of interest" description="Disordered" evidence="1">
    <location>
        <begin position="22"/>
        <end position="86"/>
    </location>
</feature>
<comment type="caution">
    <text evidence="2">The sequence shown here is derived from an EMBL/GenBank/DDBJ whole genome shotgun (WGS) entry which is preliminary data.</text>
</comment>
<gene>
    <name evidence="2" type="ORF">EDD36DRAFT_462117</name>
</gene>
<accession>A0AAN6E4J2</accession>
<evidence type="ECO:0000313" key="3">
    <source>
        <dbReference type="Proteomes" id="UP001203852"/>
    </source>
</evidence>
<protein>
    <submittedName>
        <fullName evidence="2">Uncharacterized protein</fullName>
    </submittedName>
</protein>
<keyword evidence="3" id="KW-1185">Reference proteome</keyword>
<reference evidence="2" key="1">
    <citation type="journal article" date="2022" name="bioRxiv">
        <title>Deciphering the potential niche of two novel black yeast fungi from a biological soil crust based on their genomes, phenotypes, and melanin regulation.</title>
        <authorList>
            <consortium name="DOE Joint Genome Institute"/>
            <person name="Carr E.C."/>
            <person name="Barton Q."/>
            <person name="Grambo S."/>
            <person name="Sullivan M."/>
            <person name="Renfro C.M."/>
            <person name="Kuo A."/>
            <person name="Pangilinan J."/>
            <person name="Lipzen A."/>
            <person name="Keymanesh K."/>
            <person name="Savage E."/>
            <person name="Barry K."/>
            <person name="Grigoriev I.V."/>
            <person name="Riekhof W.R."/>
            <person name="Harris S.S."/>
        </authorList>
    </citation>
    <scope>NUCLEOTIDE SEQUENCE</scope>
    <source>
        <strain evidence="2">JF 03-4F</strain>
    </source>
</reference>
<feature type="compositionally biased region" description="Polar residues" evidence="1">
    <location>
        <begin position="34"/>
        <end position="54"/>
    </location>
</feature>
<evidence type="ECO:0000313" key="2">
    <source>
        <dbReference type="EMBL" id="KAI1617262.1"/>
    </source>
</evidence>
<dbReference type="AlphaFoldDB" id="A0AAN6E4J2"/>